<dbReference type="Pfam" id="PF07690">
    <property type="entry name" value="MFS_1"/>
    <property type="match status" value="1"/>
</dbReference>
<feature type="transmembrane region" description="Helical" evidence="5">
    <location>
        <begin position="50"/>
        <end position="71"/>
    </location>
</feature>
<dbReference type="InterPro" id="IPR036259">
    <property type="entry name" value="MFS_trans_sf"/>
</dbReference>
<dbReference type="InterPro" id="IPR020846">
    <property type="entry name" value="MFS_dom"/>
</dbReference>
<feature type="transmembrane region" description="Helical" evidence="5">
    <location>
        <begin position="351"/>
        <end position="384"/>
    </location>
</feature>
<evidence type="ECO:0000256" key="1">
    <source>
        <dbReference type="ARBA" id="ARBA00004651"/>
    </source>
</evidence>
<feature type="transmembrane region" description="Helical" evidence="5">
    <location>
        <begin position="212"/>
        <end position="238"/>
    </location>
</feature>
<feature type="transmembrane region" description="Helical" evidence="5">
    <location>
        <begin position="148"/>
        <end position="166"/>
    </location>
</feature>
<dbReference type="PANTHER" id="PTHR23527:SF1">
    <property type="entry name" value="BLL3282 PROTEIN"/>
    <property type="match status" value="1"/>
</dbReference>
<sequence>MATVTQIDSSKRWAMLALGVFAQASSAVFVHGTPFLLPALTDRGLPLATAGLLVSMPTIGLVCTLIAWGYVVDRIGERKVLVAGPALMLVAGVAAATVSDYATLGVLLFLGGMGAASTNGASGRVIVGWFPPERRGLAMGIRQTAQPLGVGIGALSIPTVAAAHGFSTAVLVPALMAGVAAISCLIGIVDPPRPEAAGAQGKPANPYRGDSTLWRIHVVSVLLVFPQATLWTFALLWLHRDVGWSLPVAGAVVTGTQILGAGGRIGAGIWSDRVGSRLRPLRTVAIAAVISMSALAFTAWMGWWWLAIAALIVACVITVTDNGLAFTAVAEIAGPYWSGRGLGIQNTGQNLTMAMVAPTFGALITVAGFPAAYLLAAVIAMAAIPLVPTDPKN</sequence>
<keyword evidence="2 5" id="KW-0812">Transmembrane</keyword>
<name>A0A849C8J8_9NOCA</name>
<protein>
    <submittedName>
        <fullName evidence="7">MFS transporter</fullName>
    </submittedName>
</protein>
<dbReference type="GO" id="GO:0022857">
    <property type="term" value="F:transmembrane transporter activity"/>
    <property type="evidence" value="ECO:0007669"/>
    <property type="project" value="InterPro"/>
</dbReference>
<comment type="caution">
    <text evidence="7">The sequence shown here is derived from an EMBL/GenBank/DDBJ whole genome shotgun (WGS) entry which is preliminary data.</text>
</comment>
<dbReference type="EMBL" id="JABELX010000008">
    <property type="protein sequence ID" value="NNH72615.1"/>
    <property type="molecule type" value="Genomic_DNA"/>
</dbReference>
<gene>
    <name evidence="7" type="ORF">HLB23_22590</name>
</gene>
<comment type="subcellular location">
    <subcellularLocation>
        <location evidence="1">Cell membrane</location>
        <topology evidence="1">Multi-pass membrane protein</topology>
    </subcellularLocation>
</comment>
<evidence type="ECO:0000256" key="3">
    <source>
        <dbReference type="ARBA" id="ARBA00022989"/>
    </source>
</evidence>
<organism evidence="7 8">
    <name type="scientific">Nocardia uniformis</name>
    <dbReference type="NCBI Taxonomy" id="53432"/>
    <lineage>
        <taxon>Bacteria</taxon>
        <taxon>Bacillati</taxon>
        <taxon>Actinomycetota</taxon>
        <taxon>Actinomycetes</taxon>
        <taxon>Mycobacteriales</taxon>
        <taxon>Nocardiaceae</taxon>
        <taxon>Nocardia</taxon>
    </lineage>
</organism>
<dbReference type="PANTHER" id="PTHR23527">
    <property type="entry name" value="BLL3282 PROTEIN"/>
    <property type="match status" value="1"/>
</dbReference>
<feature type="transmembrane region" description="Helical" evidence="5">
    <location>
        <begin position="80"/>
        <end position="98"/>
    </location>
</feature>
<evidence type="ECO:0000259" key="6">
    <source>
        <dbReference type="PROSITE" id="PS50850"/>
    </source>
</evidence>
<feature type="transmembrane region" description="Helical" evidence="5">
    <location>
        <begin position="244"/>
        <end position="262"/>
    </location>
</feature>
<keyword evidence="8" id="KW-1185">Reference proteome</keyword>
<reference evidence="7 8" key="1">
    <citation type="submission" date="2020-05" db="EMBL/GenBank/DDBJ databases">
        <title>MicrobeNet Type strains.</title>
        <authorList>
            <person name="Nicholson A.C."/>
        </authorList>
    </citation>
    <scope>NUCLEOTIDE SEQUENCE [LARGE SCALE GENOMIC DNA]</scope>
    <source>
        <strain evidence="7 8">JCM 3224</strain>
    </source>
</reference>
<evidence type="ECO:0000256" key="4">
    <source>
        <dbReference type="ARBA" id="ARBA00023136"/>
    </source>
</evidence>
<proteinExistence type="predicted"/>
<evidence type="ECO:0000313" key="7">
    <source>
        <dbReference type="EMBL" id="NNH72615.1"/>
    </source>
</evidence>
<dbReference type="Proteomes" id="UP000586827">
    <property type="component" value="Unassembled WGS sequence"/>
</dbReference>
<dbReference type="RefSeq" id="WP_067525077.1">
    <property type="nucleotide sequence ID" value="NZ_JABELX010000008.1"/>
</dbReference>
<evidence type="ECO:0000256" key="2">
    <source>
        <dbReference type="ARBA" id="ARBA00022692"/>
    </source>
</evidence>
<evidence type="ECO:0000313" key="8">
    <source>
        <dbReference type="Proteomes" id="UP000586827"/>
    </source>
</evidence>
<accession>A0A849C8J8</accession>
<dbReference type="SUPFAM" id="SSF103473">
    <property type="entry name" value="MFS general substrate transporter"/>
    <property type="match status" value="1"/>
</dbReference>
<keyword evidence="4 5" id="KW-0472">Membrane</keyword>
<dbReference type="Gene3D" id="1.20.1250.20">
    <property type="entry name" value="MFS general substrate transporter like domains"/>
    <property type="match status" value="2"/>
</dbReference>
<feature type="transmembrane region" description="Helical" evidence="5">
    <location>
        <begin position="172"/>
        <end position="191"/>
    </location>
</feature>
<dbReference type="PROSITE" id="PS50850">
    <property type="entry name" value="MFS"/>
    <property type="match status" value="1"/>
</dbReference>
<dbReference type="InterPro" id="IPR011701">
    <property type="entry name" value="MFS"/>
</dbReference>
<feature type="transmembrane region" description="Helical" evidence="5">
    <location>
        <begin position="283"/>
        <end position="301"/>
    </location>
</feature>
<dbReference type="GO" id="GO:0005886">
    <property type="term" value="C:plasma membrane"/>
    <property type="evidence" value="ECO:0007669"/>
    <property type="project" value="UniProtKB-SubCell"/>
</dbReference>
<feature type="transmembrane region" description="Helical" evidence="5">
    <location>
        <begin position="307"/>
        <end position="330"/>
    </location>
</feature>
<feature type="domain" description="Major facilitator superfamily (MFS) profile" evidence="6">
    <location>
        <begin position="12"/>
        <end position="393"/>
    </location>
</feature>
<keyword evidence="3 5" id="KW-1133">Transmembrane helix</keyword>
<evidence type="ECO:0000256" key="5">
    <source>
        <dbReference type="SAM" id="Phobius"/>
    </source>
</evidence>
<dbReference type="AlphaFoldDB" id="A0A849C8J8"/>
<dbReference type="InterPro" id="IPR052952">
    <property type="entry name" value="MFS-Transporter"/>
</dbReference>
<feature type="transmembrane region" description="Helical" evidence="5">
    <location>
        <begin position="104"/>
        <end position="127"/>
    </location>
</feature>